<dbReference type="OrthoDB" id="5292580at2"/>
<evidence type="ECO:0000313" key="1">
    <source>
        <dbReference type="EMBL" id="KAB2818114.1"/>
    </source>
</evidence>
<protein>
    <submittedName>
        <fullName evidence="1">DUF4197 domain-containing protein</fullName>
    </submittedName>
</protein>
<comment type="caution">
    <text evidence="1">The sequence shown here is derived from an EMBL/GenBank/DDBJ whole genome shotgun (WGS) entry which is preliminary data.</text>
</comment>
<dbReference type="AlphaFoldDB" id="A0A6L3ZJJ5"/>
<proteinExistence type="predicted"/>
<accession>A0A6L3ZJJ5</accession>
<dbReference type="EMBL" id="WBVQ01000001">
    <property type="protein sequence ID" value="KAB2818114.1"/>
    <property type="molecule type" value="Genomic_DNA"/>
</dbReference>
<gene>
    <name evidence="1" type="ORF">F8C82_06845</name>
</gene>
<evidence type="ECO:0000313" key="2">
    <source>
        <dbReference type="Proteomes" id="UP000484164"/>
    </source>
</evidence>
<dbReference type="Pfam" id="PF13852">
    <property type="entry name" value="DUF4197"/>
    <property type="match status" value="1"/>
</dbReference>
<dbReference type="Proteomes" id="UP000484164">
    <property type="component" value="Unassembled WGS sequence"/>
</dbReference>
<keyword evidence="2" id="KW-1185">Reference proteome</keyword>
<reference evidence="1 2" key="1">
    <citation type="submission" date="2019-10" db="EMBL/GenBank/DDBJ databases">
        <title>Genome sequence of Phaeocystidibacter marisrubri JCM30614 (type strain).</title>
        <authorList>
            <person name="Bowman J.P."/>
        </authorList>
    </citation>
    <scope>NUCLEOTIDE SEQUENCE [LARGE SCALE GENOMIC DNA]</scope>
    <source>
        <strain evidence="1 2">JCM 30614</strain>
    </source>
</reference>
<name>A0A6L3ZJJ5_9FLAO</name>
<sequence length="245" mass="26734">MRTKLTVALLGGLTLLTPSCDVLMTMSETMQTNMPLTEAEVSNGLKEALRVGITNAVTQTSQTDGYLNNSLIRIPFPPEAQKVKEALNNIGMNNLVKQFEESMNHAAENASAKATDIFVDAISKMTITDAMSILKGSDDAATQYLHRTTGSQLEAAFTPIVEDALKSVNVTQYWSDITTAYNQIPFVSPVNTDLTGYVTHSAIDGLFIMVANEEKEIRENPQARVNDILKRVFGSTEATRSSLSH</sequence>
<organism evidence="1 2">
    <name type="scientific">Phaeocystidibacter marisrubri</name>
    <dbReference type="NCBI Taxonomy" id="1577780"/>
    <lineage>
        <taxon>Bacteria</taxon>
        <taxon>Pseudomonadati</taxon>
        <taxon>Bacteroidota</taxon>
        <taxon>Flavobacteriia</taxon>
        <taxon>Flavobacteriales</taxon>
        <taxon>Phaeocystidibacteraceae</taxon>
        <taxon>Phaeocystidibacter</taxon>
    </lineage>
</organism>
<dbReference type="InterPro" id="IPR025245">
    <property type="entry name" value="DUF4197"/>
</dbReference>
<dbReference type="RefSeq" id="WP_151692802.1">
    <property type="nucleotide sequence ID" value="NZ_BMGX01000002.1"/>
</dbReference>